<dbReference type="RefSeq" id="WP_307040739.1">
    <property type="nucleotide sequence ID" value="NZ_JAUSYY010000001.1"/>
</dbReference>
<dbReference type="Proteomes" id="UP001239083">
    <property type="component" value="Unassembled WGS sequence"/>
</dbReference>
<gene>
    <name evidence="2" type="ORF">QFZ26_001474</name>
</gene>
<name>A0ABU0RA50_9MICO</name>
<keyword evidence="3" id="KW-1185">Reference proteome</keyword>
<accession>A0ABU0RA50</accession>
<organism evidence="2 3">
    <name type="scientific">Agromyces ramosus</name>
    <dbReference type="NCBI Taxonomy" id="33879"/>
    <lineage>
        <taxon>Bacteria</taxon>
        <taxon>Bacillati</taxon>
        <taxon>Actinomycetota</taxon>
        <taxon>Actinomycetes</taxon>
        <taxon>Micrococcales</taxon>
        <taxon>Microbacteriaceae</taxon>
        <taxon>Agromyces</taxon>
    </lineage>
</organism>
<feature type="signal peptide" evidence="1">
    <location>
        <begin position="1"/>
        <end position="25"/>
    </location>
</feature>
<dbReference type="EMBL" id="JAUSYY010000001">
    <property type="protein sequence ID" value="MDQ0893919.1"/>
    <property type="molecule type" value="Genomic_DNA"/>
</dbReference>
<reference evidence="2 3" key="1">
    <citation type="submission" date="2023-07" db="EMBL/GenBank/DDBJ databases">
        <title>Comparative genomics of wheat-associated soil bacteria to identify genetic determinants of phenazine resistance.</title>
        <authorList>
            <person name="Mouncey N."/>
        </authorList>
    </citation>
    <scope>NUCLEOTIDE SEQUENCE [LARGE SCALE GENOMIC DNA]</scope>
    <source>
        <strain evidence="2 3">V3I3</strain>
    </source>
</reference>
<sequence>MPRSRSLAAASGLLLAALVSGCATADGTTVTGTAPAPVASSEVADVQHTSSAEPVPEPVPDDAAMLDCTNMLTTDAYAALDEQGMEYRPNVASYPPLAGAELVADGALECLWDVPPGDARVWIARLMEPQELWDARVAELARAGWTAADGPMAGAFIRYPEFDEETQPAIAHIDGVTYFAAPGRDLRWIAAIADRFGD</sequence>
<protein>
    <recommendedName>
        <fullName evidence="4">DUF3558 domain-containing protein</fullName>
    </recommendedName>
</protein>
<dbReference type="PROSITE" id="PS51257">
    <property type="entry name" value="PROKAR_LIPOPROTEIN"/>
    <property type="match status" value="1"/>
</dbReference>
<evidence type="ECO:0008006" key="4">
    <source>
        <dbReference type="Google" id="ProtNLM"/>
    </source>
</evidence>
<evidence type="ECO:0000313" key="2">
    <source>
        <dbReference type="EMBL" id="MDQ0893919.1"/>
    </source>
</evidence>
<evidence type="ECO:0000313" key="3">
    <source>
        <dbReference type="Proteomes" id="UP001239083"/>
    </source>
</evidence>
<keyword evidence="1" id="KW-0732">Signal</keyword>
<evidence type="ECO:0000256" key="1">
    <source>
        <dbReference type="SAM" id="SignalP"/>
    </source>
</evidence>
<feature type="chain" id="PRO_5045999313" description="DUF3558 domain-containing protein" evidence="1">
    <location>
        <begin position="26"/>
        <end position="198"/>
    </location>
</feature>
<comment type="caution">
    <text evidence="2">The sequence shown here is derived from an EMBL/GenBank/DDBJ whole genome shotgun (WGS) entry which is preliminary data.</text>
</comment>
<proteinExistence type="predicted"/>